<dbReference type="Proteomes" id="UP000481153">
    <property type="component" value="Unassembled WGS sequence"/>
</dbReference>
<gene>
    <name evidence="1" type="ORF">Ae201684_010412</name>
</gene>
<dbReference type="VEuPathDB" id="FungiDB:AeMF1_021579"/>
<evidence type="ECO:0000313" key="1">
    <source>
        <dbReference type="EMBL" id="KAF0732517.1"/>
    </source>
</evidence>
<evidence type="ECO:0000313" key="2">
    <source>
        <dbReference type="Proteomes" id="UP000481153"/>
    </source>
</evidence>
<dbReference type="EMBL" id="VJMJ01000131">
    <property type="protein sequence ID" value="KAF0732517.1"/>
    <property type="molecule type" value="Genomic_DNA"/>
</dbReference>
<accession>A0A6G0WY94</accession>
<comment type="caution">
    <text evidence="1">The sequence shown here is derived from an EMBL/GenBank/DDBJ whole genome shotgun (WGS) entry which is preliminary data.</text>
</comment>
<proteinExistence type="predicted"/>
<name>A0A6G0WY94_9STRA</name>
<protein>
    <submittedName>
        <fullName evidence="1">Uncharacterized protein</fullName>
    </submittedName>
</protein>
<reference evidence="1 2" key="1">
    <citation type="submission" date="2019-07" db="EMBL/GenBank/DDBJ databases">
        <title>Genomics analysis of Aphanomyces spp. identifies a new class of oomycete effector associated with host adaptation.</title>
        <authorList>
            <person name="Gaulin E."/>
        </authorList>
    </citation>
    <scope>NUCLEOTIDE SEQUENCE [LARGE SCALE GENOMIC DNA]</scope>
    <source>
        <strain evidence="1 2">ATCC 201684</strain>
    </source>
</reference>
<sequence length="595" mass="65420">MTVTSGDNDAIHVCVQCGRDFAEKDNVQGACDYHPAITYKYHSWSCELSCCGKSLSSFEAFPADGCARSAHSRTHHERFPYINRLGQFRTILSGSDKWMTVEQQDVTIAKDGSDIGCPVAGHVGVLRDGTTVVVWAAQDGTTIDLKVINTVEGDEETLLQVDESTTLIDDSWGKLVKSNGAHWFVRIDRVKGSTPGLRVEVKSASGAEPNSKLLQVDGDGNQSILVLQDDEKSIGDIQPPPGFHYEPSLPQSSFQPIPCHVFDPVTELPEFQSTGDLPLRVKCTKPVVANDDFRPFKSDLFTVRLMLVDTTSPIAHASSEERKLILIMVRDHKISVDDAERLLLATANHATATATSSGTTSQAITIVDVRAKLSLDNGATWIPADNVTLNGADDILYQVSGIDKVSLNCRFPAPDKQGQWSRQSYLTRLASEPALLQVSFESALGPTAQLQVAYANPPLSRLPERNASSDLFFLHVDNVREFSRSYVKVTRPSTENETPRVLFAIHVSHDGSTTTYEITPRHIRTWLAQQRRLGPAEMPLDNLSQANRVEWTAVFSNSVDKDNAGLVALRVKLFDGGDANLWAQDTWVIDYALLC</sequence>
<keyword evidence="2" id="KW-1185">Reference proteome</keyword>
<organism evidence="1 2">
    <name type="scientific">Aphanomyces euteiches</name>
    <dbReference type="NCBI Taxonomy" id="100861"/>
    <lineage>
        <taxon>Eukaryota</taxon>
        <taxon>Sar</taxon>
        <taxon>Stramenopiles</taxon>
        <taxon>Oomycota</taxon>
        <taxon>Saprolegniomycetes</taxon>
        <taxon>Saprolegniales</taxon>
        <taxon>Verrucalvaceae</taxon>
        <taxon>Aphanomyces</taxon>
    </lineage>
</organism>
<dbReference type="AlphaFoldDB" id="A0A6G0WY94"/>
<dbReference type="Gene3D" id="4.10.1130.20">
    <property type="match status" value="1"/>
</dbReference>